<dbReference type="AlphaFoldDB" id="A0A972SPP4"/>
<comment type="caution">
    <text evidence="2">The sequence shown here is derived from an EMBL/GenBank/DDBJ whole genome shotgun (WGS) entry which is preliminary data.</text>
</comment>
<dbReference type="PANTHER" id="PTHR42977:SF1">
    <property type="entry name" value="BLR6576 PROTEIN"/>
    <property type="match status" value="1"/>
</dbReference>
<sequence length="308" mass="34259">MATNIPQVTHHYVDVDGIKIFYREAGRKDAPTLLLLHGFPSASHQYRRLMEALGDRCHMIAPDYPGFGHSDAPVPATLGGPFAYSFDRLADVMEGFCYALGLHRFVAYMFDFGAPVGFRLAARHPEWIEGLVIQNGNAYTVGLSPIAQKFTAMKPGAKGAEEGVLSLLTLEMTRSQYLTGAAHPELIAPDGWTLDQHFLDLPGRAQIQVDLALNYHSNIALYPKWQAWLRDHQPRTLIFWGRHDPFFVDAGAQAYLDDVPNAELHLLDTGHFALEECLPTIAPLIASFVERIIDHEPVSQRGTDTARS</sequence>
<dbReference type="Gene3D" id="3.40.50.1820">
    <property type="entry name" value="alpha/beta hydrolase"/>
    <property type="match status" value="1"/>
</dbReference>
<name>A0A972SPP4_9BURK</name>
<feature type="domain" description="AB hydrolase-1" evidence="1">
    <location>
        <begin position="31"/>
        <end position="276"/>
    </location>
</feature>
<dbReference type="PRINTS" id="PR00111">
    <property type="entry name" value="ABHYDROLASE"/>
</dbReference>
<reference evidence="2 3" key="1">
    <citation type="submission" date="2019-11" db="EMBL/GenBank/DDBJ databases">
        <title>Metabolism of dissolved organic matter in forest soils.</title>
        <authorList>
            <person name="Cyle K.T."/>
            <person name="Wilhelm R.C."/>
            <person name="Martinez C.E."/>
        </authorList>
    </citation>
    <scope>NUCLEOTIDE SEQUENCE [LARGE SCALE GENOMIC DNA]</scope>
    <source>
        <strain evidence="2 3">5N</strain>
    </source>
</reference>
<dbReference type="PANTHER" id="PTHR42977">
    <property type="entry name" value="HYDROLASE-RELATED"/>
    <property type="match status" value="1"/>
</dbReference>
<accession>A0A972SPP4</accession>
<evidence type="ECO:0000313" key="2">
    <source>
        <dbReference type="EMBL" id="NPT61255.1"/>
    </source>
</evidence>
<protein>
    <submittedName>
        <fullName evidence="2">Alpha/beta fold hydrolase</fullName>
    </submittedName>
</protein>
<organism evidence="2 3">
    <name type="scientific">Paraburkholderia elongata</name>
    <dbReference type="NCBI Taxonomy" id="2675747"/>
    <lineage>
        <taxon>Bacteria</taxon>
        <taxon>Pseudomonadati</taxon>
        <taxon>Pseudomonadota</taxon>
        <taxon>Betaproteobacteria</taxon>
        <taxon>Burkholderiales</taxon>
        <taxon>Burkholderiaceae</taxon>
        <taxon>Paraburkholderia</taxon>
    </lineage>
</organism>
<keyword evidence="2" id="KW-0378">Hydrolase</keyword>
<dbReference type="EMBL" id="WOEZ01000260">
    <property type="protein sequence ID" value="NPT61255.1"/>
    <property type="molecule type" value="Genomic_DNA"/>
</dbReference>
<dbReference type="InterPro" id="IPR051340">
    <property type="entry name" value="Haloalkane_dehalogenase"/>
</dbReference>
<dbReference type="Proteomes" id="UP000655523">
    <property type="component" value="Unassembled WGS sequence"/>
</dbReference>
<gene>
    <name evidence="2" type="ORF">GNZ13_43675</name>
</gene>
<evidence type="ECO:0000313" key="3">
    <source>
        <dbReference type="Proteomes" id="UP000655523"/>
    </source>
</evidence>
<dbReference type="InterPro" id="IPR000073">
    <property type="entry name" value="AB_hydrolase_1"/>
</dbReference>
<dbReference type="GO" id="GO:0004301">
    <property type="term" value="F:epoxide hydrolase activity"/>
    <property type="evidence" value="ECO:0007669"/>
    <property type="project" value="TreeGrafter"/>
</dbReference>
<dbReference type="Pfam" id="PF00561">
    <property type="entry name" value="Abhydrolase_1"/>
    <property type="match status" value="1"/>
</dbReference>
<dbReference type="RefSeq" id="WP_172176751.1">
    <property type="nucleotide sequence ID" value="NZ_WOEZ01000260.1"/>
</dbReference>
<keyword evidence="3" id="KW-1185">Reference proteome</keyword>
<evidence type="ECO:0000259" key="1">
    <source>
        <dbReference type="Pfam" id="PF00561"/>
    </source>
</evidence>
<proteinExistence type="predicted"/>
<dbReference type="InterPro" id="IPR029058">
    <property type="entry name" value="AB_hydrolase_fold"/>
</dbReference>
<dbReference type="SUPFAM" id="SSF53474">
    <property type="entry name" value="alpha/beta-Hydrolases"/>
    <property type="match status" value="1"/>
</dbReference>